<protein>
    <recommendedName>
        <fullName evidence="3">BRCT domain-containing protein</fullName>
    </recommendedName>
</protein>
<dbReference type="InterPro" id="IPR036420">
    <property type="entry name" value="BRCT_dom_sf"/>
</dbReference>
<dbReference type="HOGENOM" id="CLU_943625_0_0_1"/>
<dbReference type="STRING" id="935791.I3EI66"/>
<keyword evidence="2" id="KW-1185">Reference proteome</keyword>
<evidence type="ECO:0000313" key="2">
    <source>
        <dbReference type="Proteomes" id="UP000002872"/>
    </source>
</evidence>
<dbReference type="InParanoid" id="I3EI66"/>
<evidence type="ECO:0008006" key="3">
    <source>
        <dbReference type="Google" id="ProtNLM"/>
    </source>
</evidence>
<sequence length="276" mass="31321">MEDKENMDNCRLQNLENISRIYIQKYCNQPSIKYTPYFTKRLLTSQEEEKIRERPEIRLAFSDLLLEQMDFIRSTVGRISEILNCTIYIDSNNLMWATHVITNTTSDGLCKRTYNYLASIIMKKSIVSFLWYADLFDRSKKMTGDKHSTLSFMQYLSQVTQNNIVKGDCLGGPSKAPMLAHMSTNPSPLLKGLNVKDKKHLLSPMENSLIIMAGGVVNAKNTSTQKKPSRYIKITEEREIFKMVSSGLLLTFQTLDSETSSSADVSSSSTTDSTIS</sequence>
<dbReference type="VEuPathDB" id="MicrosporidiaDB:NEQG_00732"/>
<dbReference type="AlphaFoldDB" id="I3EI66"/>
<dbReference type="SUPFAM" id="SSF52113">
    <property type="entry name" value="BRCT domain"/>
    <property type="match status" value="1"/>
</dbReference>
<dbReference type="OrthoDB" id="2195203at2759"/>
<reference evidence="1" key="1">
    <citation type="submission" date="2011-01" db="EMBL/GenBank/DDBJ databases">
        <title>The Genome Sequence of Nematocida parisii strain ERTm3.</title>
        <authorList>
            <consortium name="The Broad Institute Genome Sequencing Platform"/>
            <consortium name="The Broad Institute Genome Sequencing Center for Infectious Disease"/>
            <person name="Cuomo C."/>
            <person name="Troemel E."/>
            <person name="Young S.K."/>
            <person name="Zeng Q."/>
            <person name="Gargeya S."/>
            <person name="Fitzgerald M."/>
            <person name="Haas B."/>
            <person name="Abouelleil A."/>
            <person name="Alvarado L."/>
            <person name="Arachchi H.M."/>
            <person name="Berlin A."/>
            <person name="Chapman S.B."/>
            <person name="Gearin G."/>
            <person name="Goldberg J."/>
            <person name="Griggs A."/>
            <person name="Gujja S."/>
            <person name="Hansen M."/>
            <person name="Heiman D."/>
            <person name="Howarth C."/>
            <person name="Larimer J."/>
            <person name="Lui A."/>
            <person name="MacDonald P.J.P."/>
            <person name="McCowen C."/>
            <person name="Montmayeur A."/>
            <person name="Murphy C."/>
            <person name="Neiman D."/>
            <person name="Pearson M."/>
            <person name="Priest M."/>
            <person name="Roberts A."/>
            <person name="Saif S."/>
            <person name="Shea T."/>
            <person name="Sisk P."/>
            <person name="Stolte C."/>
            <person name="Sykes S."/>
            <person name="Wortman J."/>
            <person name="Nusbaum C."/>
            <person name="Birren B."/>
        </authorList>
    </citation>
    <scope>NUCLEOTIDE SEQUENCE</scope>
    <source>
        <strain evidence="1">ERTm3</strain>
    </source>
</reference>
<dbReference type="OMA" id="RTYNYLA"/>
<gene>
    <name evidence="1" type="ORF">NEQG_00732</name>
</gene>
<evidence type="ECO:0000313" key="1">
    <source>
        <dbReference type="EMBL" id="EIJ88913.1"/>
    </source>
</evidence>
<name>I3EI66_NEMP3</name>
<accession>I3EI66</accession>
<dbReference type="EMBL" id="GL870877">
    <property type="protein sequence ID" value="EIJ88913.1"/>
    <property type="molecule type" value="Genomic_DNA"/>
</dbReference>
<proteinExistence type="predicted"/>
<dbReference type="Gene3D" id="3.40.50.10190">
    <property type="entry name" value="BRCT domain"/>
    <property type="match status" value="1"/>
</dbReference>
<dbReference type="Proteomes" id="UP000002872">
    <property type="component" value="Unassembled WGS sequence"/>
</dbReference>
<organism evidence="1 2">
    <name type="scientific">Nematocida parisii (strain ERTm3)</name>
    <name type="common">Nematode killer fungus</name>
    <dbReference type="NCBI Taxonomy" id="935791"/>
    <lineage>
        <taxon>Eukaryota</taxon>
        <taxon>Fungi</taxon>
        <taxon>Fungi incertae sedis</taxon>
        <taxon>Microsporidia</taxon>
        <taxon>Nematocida</taxon>
    </lineage>
</organism>